<dbReference type="STRING" id="42253.NITMOv2_1343"/>
<dbReference type="SUPFAM" id="SSF54631">
    <property type="entry name" value="CBS-domain pair"/>
    <property type="match status" value="1"/>
</dbReference>
<feature type="domain" description="CBS" evidence="20">
    <location>
        <begin position="153"/>
        <end position="210"/>
    </location>
</feature>
<feature type="binding site" evidence="13">
    <location>
        <position position="302"/>
    </location>
    <ligand>
        <name>IMP</name>
        <dbReference type="ChEBI" id="CHEBI:58053"/>
    </ligand>
</feature>
<dbReference type="SMART" id="SM01240">
    <property type="entry name" value="IMPDH"/>
    <property type="match status" value="1"/>
</dbReference>
<evidence type="ECO:0000256" key="16">
    <source>
        <dbReference type="PIRSR" id="PIRSR000130-4"/>
    </source>
</evidence>
<dbReference type="CDD" id="cd04601">
    <property type="entry name" value="CBS_pair_IMPDH"/>
    <property type="match status" value="1"/>
</dbReference>
<dbReference type="CDD" id="cd00381">
    <property type="entry name" value="IMPDH"/>
    <property type="match status" value="1"/>
</dbReference>
<dbReference type="OrthoDB" id="9805398at2"/>
<evidence type="ECO:0000313" key="22">
    <source>
        <dbReference type="Proteomes" id="UP000069205"/>
    </source>
</evidence>
<dbReference type="GO" id="GO:0046872">
    <property type="term" value="F:metal ion binding"/>
    <property type="evidence" value="ECO:0007669"/>
    <property type="project" value="UniProtKB-UniRule"/>
</dbReference>
<dbReference type="GO" id="GO:0003938">
    <property type="term" value="F:IMP dehydrogenase activity"/>
    <property type="evidence" value="ECO:0007669"/>
    <property type="project" value="UniProtKB-UniRule"/>
</dbReference>
<evidence type="ECO:0000256" key="1">
    <source>
        <dbReference type="ARBA" id="ARBA00001958"/>
    </source>
</evidence>
<dbReference type="Pfam" id="PF00571">
    <property type="entry name" value="CBS"/>
    <property type="match status" value="2"/>
</dbReference>
<dbReference type="SUPFAM" id="SSF51412">
    <property type="entry name" value="Inosine monophosphate dehydrogenase (IMPDH)"/>
    <property type="match status" value="1"/>
</dbReference>
<evidence type="ECO:0000256" key="13">
    <source>
        <dbReference type="HAMAP-Rule" id="MF_01964"/>
    </source>
</evidence>
<dbReference type="PATRIC" id="fig|42253.5.peg.1320"/>
<evidence type="ECO:0000256" key="5">
    <source>
        <dbReference type="ARBA" id="ARBA00022737"/>
    </source>
</evidence>
<dbReference type="HAMAP" id="MF_01964">
    <property type="entry name" value="IMPDH"/>
    <property type="match status" value="1"/>
</dbReference>
<keyword evidence="11 17" id="KW-0129">CBS domain</keyword>
<dbReference type="PROSITE" id="PS51371">
    <property type="entry name" value="CBS"/>
    <property type="match status" value="2"/>
</dbReference>
<evidence type="ECO:0000256" key="3">
    <source>
        <dbReference type="ARBA" id="ARBA00011881"/>
    </source>
</evidence>
<feature type="binding site" evidence="13">
    <location>
        <position position="247"/>
    </location>
    <ligand>
        <name>NAD(+)</name>
        <dbReference type="ChEBI" id="CHEBI:57540"/>
    </ligand>
</feature>
<feature type="binding site" evidence="13">
    <location>
        <position position="470"/>
    </location>
    <ligand>
        <name>K(+)</name>
        <dbReference type="ChEBI" id="CHEBI:29103"/>
        <note>ligand shared between two tetrameric partners</note>
    </ligand>
</feature>
<evidence type="ECO:0000256" key="10">
    <source>
        <dbReference type="ARBA" id="ARBA00023027"/>
    </source>
</evidence>
<evidence type="ECO:0000256" key="19">
    <source>
        <dbReference type="RuleBase" id="RU003928"/>
    </source>
</evidence>
<comment type="similarity">
    <text evidence="2 13 18">Belongs to the IMPDH/GMPR family.</text>
</comment>
<comment type="pathway">
    <text evidence="13 19">Purine metabolism; XMP biosynthesis via de novo pathway; XMP from IMP: step 1/1.</text>
</comment>
<feature type="domain" description="CBS" evidence="20">
    <location>
        <begin position="94"/>
        <end position="149"/>
    </location>
</feature>
<dbReference type="PANTHER" id="PTHR11911">
    <property type="entry name" value="INOSINE-5-MONOPHOSPHATE DEHYDROGENASE RELATED"/>
    <property type="match status" value="1"/>
</dbReference>
<name>A0A0K2G9X3_NITMO</name>
<feature type="binding site" evidence="13">
    <location>
        <position position="469"/>
    </location>
    <ligand>
        <name>K(+)</name>
        <dbReference type="ChEBI" id="CHEBI:29103"/>
        <note>ligand shared between two tetrameric partners</note>
    </ligand>
</feature>
<evidence type="ECO:0000259" key="20">
    <source>
        <dbReference type="PROSITE" id="PS51371"/>
    </source>
</evidence>
<gene>
    <name evidence="13 21" type="primary">guaB</name>
    <name evidence="21" type="ORF">NITMOv2_1343</name>
</gene>
<feature type="binding site" evidence="13">
    <location>
        <begin position="360"/>
        <end position="361"/>
    </location>
    <ligand>
        <name>IMP</name>
        <dbReference type="ChEBI" id="CHEBI:58053"/>
    </ligand>
</feature>
<feature type="active site" description="Thioimidate intermediate" evidence="13 14">
    <location>
        <position position="304"/>
    </location>
</feature>
<dbReference type="InterPro" id="IPR013785">
    <property type="entry name" value="Aldolase_TIM"/>
</dbReference>
<evidence type="ECO:0000256" key="12">
    <source>
        <dbReference type="ARBA" id="ARBA00048028"/>
    </source>
</evidence>
<dbReference type="InterPro" id="IPR000644">
    <property type="entry name" value="CBS_dom"/>
</dbReference>
<dbReference type="InterPro" id="IPR046342">
    <property type="entry name" value="CBS_dom_sf"/>
</dbReference>
<dbReference type="FunFam" id="3.20.20.70:FF:000003">
    <property type="entry name" value="GMP reductase"/>
    <property type="match status" value="1"/>
</dbReference>
<comment type="subunit">
    <text evidence="3 13">Homotetramer.</text>
</comment>
<keyword evidence="7 13" id="KW-0658">Purine biosynthesis</keyword>
<feature type="binding site" evidence="13">
    <location>
        <begin position="337"/>
        <end position="339"/>
    </location>
    <ligand>
        <name>IMP</name>
        <dbReference type="ChEBI" id="CHEBI:58053"/>
    </ligand>
</feature>
<accession>A0A0K2G9X3</accession>
<keyword evidence="6 13" id="KW-0332">GMP biosynthesis</keyword>
<keyword evidence="4 13" id="KW-0479">Metal-binding</keyword>
<feature type="binding site" evidence="15">
    <location>
        <begin position="247"/>
        <end position="249"/>
    </location>
    <ligand>
        <name>NAD(+)</name>
        <dbReference type="ChEBI" id="CHEBI:57540"/>
    </ligand>
</feature>
<feature type="binding site" evidence="13">
    <location>
        <position position="414"/>
    </location>
    <ligand>
        <name>IMP</name>
        <dbReference type="ChEBI" id="CHEBI:58053"/>
    </ligand>
</feature>
<dbReference type="UniPathway" id="UPA00601">
    <property type="reaction ID" value="UER00295"/>
</dbReference>
<reference evidence="21 22" key="1">
    <citation type="journal article" date="2015" name="Proc. Natl. Acad. Sci. U.S.A.">
        <title>Expanded metabolic versatility of ubiquitous nitrite-oxidizing bacteria from the genus Nitrospira.</title>
        <authorList>
            <person name="Koch H."/>
            <person name="Lucker S."/>
            <person name="Albertsen M."/>
            <person name="Kitzinger K."/>
            <person name="Herbold C."/>
            <person name="Spieck E."/>
            <person name="Nielsen P.H."/>
            <person name="Wagner M."/>
            <person name="Daims H."/>
        </authorList>
    </citation>
    <scope>NUCLEOTIDE SEQUENCE [LARGE SCALE GENOMIC DNA]</scope>
    <source>
        <strain evidence="21 22">NSP M-1</strain>
    </source>
</reference>
<feature type="binding site" evidence="13">
    <location>
        <begin position="384"/>
        <end position="388"/>
    </location>
    <ligand>
        <name>IMP</name>
        <dbReference type="ChEBI" id="CHEBI:58053"/>
    </ligand>
</feature>
<feature type="binding site" description="in other chain" evidence="13 16">
    <location>
        <position position="299"/>
    </location>
    <ligand>
        <name>K(+)</name>
        <dbReference type="ChEBI" id="CHEBI:29103"/>
        <note>ligand shared between two tetrameric partners</note>
    </ligand>
</feature>
<evidence type="ECO:0000256" key="4">
    <source>
        <dbReference type="ARBA" id="ARBA00022723"/>
    </source>
</evidence>
<keyword evidence="9 13" id="KW-0560">Oxidoreductase</keyword>
<evidence type="ECO:0000313" key="21">
    <source>
        <dbReference type="EMBL" id="ALA57771.1"/>
    </source>
</evidence>
<dbReference type="GO" id="GO:0000166">
    <property type="term" value="F:nucleotide binding"/>
    <property type="evidence" value="ECO:0007669"/>
    <property type="project" value="UniProtKB-UniRule"/>
</dbReference>
<dbReference type="PANTHER" id="PTHR11911:SF111">
    <property type="entry name" value="INOSINE-5'-MONOPHOSPHATE DEHYDROGENASE"/>
    <property type="match status" value="1"/>
</dbReference>
<evidence type="ECO:0000256" key="18">
    <source>
        <dbReference type="RuleBase" id="RU003927"/>
    </source>
</evidence>
<feature type="binding site" description="in other chain" evidence="13 16">
    <location>
        <position position="301"/>
    </location>
    <ligand>
        <name>K(+)</name>
        <dbReference type="ChEBI" id="CHEBI:29103"/>
        <note>ligand shared between two tetrameric partners</note>
    </ligand>
</feature>
<evidence type="ECO:0000256" key="15">
    <source>
        <dbReference type="PIRSR" id="PIRSR000130-3"/>
    </source>
</evidence>
<dbReference type="SMART" id="SM00116">
    <property type="entry name" value="CBS"/>
    <property type="match status" value="2"/>
</dbReference>
<sequence length="488" mass="52401">MLDQEPRLGLTYDDVVLVPSKSQVLPNEVETATFVSRNIRINIPLISAAMDTVTEARLAIAMAREGGIGIIHRVLAPADQATEVDKVKKSESGMILDPVTISPDETIRDAHQLMAKYRISGIPVTKNKKLVGILTNRDLRFENRMDLKVSQVMKREKLITAPEGTSLEKAREILHEHRIEKLPVVNKHFELKGLITIKDIEKRIKYPNACKDAHGRLRVGAAVGVGADTDERVSLLKKAGVDLVVVDTAHGHSQQVLDTVKRIKKQHPDLELVAGNIATAEAAKDLLKMGADAVKVGVGPGSICTTRIVSGAGMPQLTAIADCAKVLRGTGVPIIADGGIKFSGDVTKALAAGASAVMLGGLLAGTEESPGETVLYQARTYKVYRGMGSIGAMERGGGDRYGQGGRPAQKLVPEGIEGRVPYKGPLAAVVYQLVGGVKSGMGYCGCKTIPDLQQNAAFIRQTVAGLRESHVHDVIITKEAPNYRMDWE</sequence>
<dbReference type="AlphaFoldDB" id="A0A0K2G9X3"/>
<dbReference type="NCBIfam" id="TIGR01302">
    <property type="entry name" value="IMP_dehydrog"/>
    <property type="match status" value="1"/>
</dbReference>
<keyword evidence="8 13" id="KW-0630">Potassium</keyword>
<evidence type="ECO:0000256" key="17">
    <source>
        <dbReference type="PROSITE-ProRule" id="PRU00703"/>
    </source>
</evidence>
<dbReference type="GO" id="GO:0006177">
    <property type="term" value="P:GMP biosynthetic process"/>
    <property type="evidence" value="ECO:0007669"/>
    <property type="project" value="UniProtKB-UniRule"/>
</dbReference>
<dbReference type="GO" id="GO:0006183">
    <property type="term" value="P:GTP biosynthetic process"/>
    <property type="evidence" value="ECO:0007669"/>
    <property type="project" value="TreeGrafter"/>
</dbReference>
<dbReference type="PROSITE" id="PS00487">
    <property type="entry name" value="IMP_DH_GMP_RED"/>
    <property type="match status" value="1"/>
</dbReference>
<evidence type="ECO:0000256" key="9">
    <source>
        <dbReference type="ARBA" id="ARBA00023002"/>
    </source>
</evidence>
<protein>
    <recommendedName>
        <fullName evidence="13 19">Inosine-5'-monophosphate dehydrogenase</fullName>
        <shortName evidence="13">IMP dehydrogenase</shortName>
        <shortName evidence="13">IMPD</shortName>
        <shortName evidence="13">IMPDH</shortName>
        <ecNumber evidence="13 19">1.1.1.205</ecNumber>
    </recommendedName>
</protein>
<keyword evidence="10 13" id="KW-0520">NAD</keyword>
<comment type="caution">
    <text evidence="13">Lacks conserved residue(s) required for the propagation of feature annotation.</text>
</comment>
<feature type="active site" description="Proton acceptor" evidence="13 14">
    <location>
        <position position="400"/>
    </location>
</feature>
<evidence type="ECO:0000256" key="7">
    <source>
        <dbReference type="ARBA" id="ARBA00022755"/>
    </source>
</evidence>
<feature type="binding site" description="in other chain" evidence="13 16">
    <location>
        <position position="304"/>
    </location>
    <ligand>
        <name>K(+)</name>
        <dbReference type="ChEBI" id="CHEBI:29103"/>
        <note>ligand shared between two tetrameric partners</note>
    </ligand>
</feature>
<dbReference type="EC" id="1.1.1.205" evidence="13 19"/>
<proteinExistence type="inferred from homology"/>
<comment type="cofactor">
    <cofactor evidence="1 13">
        <name>K(+)</name>
        <dbReference type="ChEBI" id="CHEBI:29103"/>
    </cofactor>
</comment>
<dbReference type="Gene3D" id="3.20.20.70">
    <property type="entry name" value="Aldolase class I"/>
    <property type="match status" value="1"/>
</dbReference>
<dbReference type="KEGG" id="nmv:NITMOv2_1343"/>
<dbReference type="PIRSF" id="PIRSF000130">
    <property type="entry name" value="IMPDH"/>
    <property type="match status" value="1"/>
</dbReference>
<dbReference type="Proteomes" id="UP000069205">
    <property type="component" value="Chromosome"/>
</dbReference>
<evidence type="ECO:0000256" key="14">
    <source>
        <dbReference type="PIRSR" id="PIRSR000130-1"/>
    </source>
</evidence>
<evidence type="ECO:0000256" key="11">
    <source>
        <dbReference type="ARBA" id="ARBA00023122"/>
    </source>
</evidence>
<feature type="binding site" evidence="13">
    <location>
        <position position="468"/>
    </location>
    <ligand>
        <name>K(+)</name>
        <dbReference type="ChEBI" id="CHEBI:29103"/>
        <note>ligand shared between two tetrameric partners</note>
    </ligand>
</feature>
<organism evidence="21 22">
    <name type="scientific">Nitrospira moscoviensis</name>
    <dbReference type="NCBI Taxonomy" id="42253"/>
    <lineage>
        <taxon>Bacteria</taxon>
        <taxon>Pseudomonadati</taxon>
        <taxon>Nitrospirota</taxon>
        <taxon>Nitrospiria</taxon>
        <taxon>Nitrospirales</taxon>
        <taxon>Nitrospiraceae</taxon>
        <taxon>Nitrospira</taxon>
    </lineage>
</organism>
<comment type="catalytic activity">
    <reaction evidence="12 13 19">
        <text>IMP + NAD(+) + H2O = XMP + NADH + H(+)</text>
        <dbReference type="Rhea" id="RHEA:11708"/>
        <dbReference type="ChEBI" id="CHEBI:15377"/>
        <dbReference type="ChEBI" id="CHEBI:15378"/>
        <dbReference type="ChEBI" id="CHEBI:57464"/>
        <dbReference type="ChEBI" id="CHEBI:57540"/>
        <dbReference type="ChEBI" id="CHEBI:57945"/>
        <dbReference type="ChEBI" id="CHEBI:58053"/>
        <dbReference type="EC" id="1.1.1.205"/>
    </reaction>
</comment>
<comment type="function">
    <text evidence="13">Catalyzes the conversion of inosine 5'-phosphate (IMP) to xanthosine 5'-phosphate (XMP), the first committed and rate-limiting step in the de novo synthesis of guanine nucleotides, and therefore plays an important role in the regulation of cell growth.</text>
</comment>
<dbReference type="Pfam" id="PF00478">
    <property type="entry name" value="IMPDH"/>
    <property type="match status" value="1"/>
</dbReference>
<comment type="activity regulation">
    <text evidence="13">Mycophenolic acid (MPA) is a non-competitive inhibitor that prevents formation of the closed enzyme conformation by binding to the same site as the amobile flap. In contrast, mizoribine monophosphate (MZP) is a competitive inhibitor that induces the closed conformation. MPA is a potent inhibitor of mammalian IMPDHs but a poor inhibitor of the bacterial enzymes. MZP is a more potent inhibitor of bacterial IMPDH.</text>
</comment>
<keyword evidence="5" id="KW-0677">Repeat</keyword>
<keyword evidence="22" id="KW-1185">Reference proteome</keyword>
<dbReference type="InterPro" id="IPR015875">
    <property type="entry name" value="IMP_DH/GMP_Rdtase_CS"/>
</dbReference>
<evidence type="ECO:0000256" key="2">
    <source>
        <dbReference type="ARBA" id="ARBA00005502"/>
    </source>
</evidence>
<feature type="binding site" evidence="13 15">
    <location>
        <begin position="297"/>
        <end position="299"/>
    </location>
    <ligand>
        <name>NAD(+)</name>
        <dbReference type="ChEBI" id="CHEBI:57540"/>
    </ligand>
</feature>
<evidence type="ECO:0000256" key="6">
    <source>
        <dbReference type="ARBA" id="ARBA00022749"/>
    </source>
</evidence>
<dbReference type="RefSeq" id="WP_053379045.1">
    <property type="nucleotide sequence ID" value="NZ_CP011801.1"/>
</dbReference>
<dbReference type="InterPro" id="IPR005990">
    <property type="entry name" value="IMP_DH"/>
</dbReference>
<dbReference type="EMBL" id="CP011801">
    <property type="protein sequence ID" value="ALA57771.1"/>
    <property type="molecule type" value="Genomic_DNA"/>
</dbReference>
<dbReference type="InterPro" id="IPR001093">
    <property type="entry name" value="IMP_DH_GMPRt"/>
</dbReference>
<evidence type="ECO:0000256" key="8">
    <source>
        <dbReference type="ARBA" id="ARBA00022958"/>
    </source>
</evidence>